<sequence>MGIFNADIKTLKLIAIYGGAISLLGAGYLSTRIQDNFVRQEFYKESMKLLRGYPFAIRLLGQPITSRRLDLSDTNNYADGLQARLTIPVKGPNGTAILRTWCSRPSLDQKWIVQKLDLAVSEKQWTFYINPKSRDQYKPTGSQSENDDKQKTEQPSEKSELMYLDK</sequence>
<name>A0AAD9JDV5_9ANNE</name>
<keyword evidence="2" id="KW-0472">Membrane</keyword>
<dbReference type="GO" id="GO:0033617">
    <property type="term" value="P:mitochondrial respiratory chain complex IV assembly"/>
    <property type="evidence" value="ECO:0007669"/>
    <property type="project" value="TreeGrafter"/>
</dbReference>
<keyword evidence="2" id="KW-0812">Transmembrane</keyword>
<feature type="transmembrane region" description="Helical" evidence="2">
    <location>
        <begin position="12"/>
        <end position="30"/>
    </location>
</feature>
<evidence type="ECO:0000256" key="2">
    <source>
        <dbReference type="SAM" id="Phobius"/>
    </source>
</evidence>
<dbReference type="AlphaFoldDB" id="A0AAD9JDV5"/>
<evidence type="ECO:0008006" key="5">
    <source>
        <dbReference type="Google" id="ProtNLM"/>
    </source>
</evidence>
<dbReference type="PANTHER" id="PTHR47148">
    <property type="entry name" value="CYTOCHROME C OXIDASE ASSEMBLY FACTOR 1 HOMOLOG"/>
    <property type="match status" value="1"/>
</dbReference>
<evidence type="ECO:0000313" key="4">
    <source>
        <dbReference type="Proteomes" id="UP001208570"/>
    </source>
</evidence>
<evidence type="ECO:0000256" key="1">
    <source>
        <dbReference type="SAM" id="MobiDB-lite"/>
    </source>
</evidence>
<accession>A0AAD9JDV5</accession>
<evidence type="ECO:0000313" key="3">
    <source>
        <dbReference type="EMBL" id="KAK2150992.1"/>
    </source>
</evidence>
<organism evidence="3 4">
    <name type="scientific">Paralvinella palmiformis</name>
    <dbReference type="NCBI Taxonomy" id="53620"/>
    <lineage>
        <taxon>Eukaryota</taxon>
        <taxon>Metazoa</taxon>
        <taxon>Spiralia</taxon>
        <taxon>Lophotrochozoa</taxon>
        <taxon>Annelida</taxon>
        <taxon>Polychaeta</taxon>
        <taxon>Sedentaria</taxon>
        <taxon>Canalipalpata</taxon>
        <taxon>Terebellida</taxon>
        <taxon>Terebelliformia</taxon>
        <taxon>Alvinellidae</taxon>
        <taxon>Paralvinella</taxon>
    </lineage>
</organism>
<comment type="caution">
    <text evidence="3">The sequence shown here is derived from an EMBL/GenBank/DDBJ whole genome shotgun (WGS) entry which is preliminary data.</text>
</comment>
<protein>
    <recommendedName>
        <fullName evidence="5">Cytochrome oxidase complex assembly protein 1</fullName>
    </recommendedName>
</protein>
<dbReference type="Proteomes" id="UP001208570">
    <property type="component" value="Unassembled WGS sequence"/>
</dbReference>
<feature type="region of interest" description="Disordered" evidence="1">
    <location>
        <begin position="132"/>
        <end position="166"/>
    </location>
</feature>
<feature type="compositionally biased region" description="Basic and acidic residues" evidence="1">
    <location>
        <begin position="146"/>
        <end position="166"/>
    </location>
</feature>
<dbReference type="GO" id="GO:0032981">
    <property type="term" value="P:mitochondrial respiratory chain complex I assembly"/>
    <property type="evidence" value="ECO:0007669"/>
    <property type="project" value="TreeGrafter"/>
</dbReference>
<dbReference type="EMBL" id="JAODUP010000380">
    <property type="protein sequence ID" value="KAK2150992.1"/>
    <property type="molecule type" value="Genomic_DNA"/>
</dbReference>
<keyword evidence="2" id="KW-1133">Transmembrane helix</keyword>
<dbReference type="GO" id="GO:0005743">
    <property type="term" value="C:mitochondrial inner membrane"/>
    <property type="evidence" value="ECO:0007669"/>
    <property type="project" value="TreeGrafter"/>
</dbReference>
<keyword evidence="4" id="KW-1185">Reference proteome</keyword>
<dbReference type="InterPro" id="IPR014807">
    <property type="entry name" value="Coa1"/>
</dbReference>
<dbReference type="Pfam" id="PF08695">
    <property type="entry name" value="Coa1"/>
    <property type="match status" value="1"/>
</dbReference>
<gene>
    <name evidence="3" type="ORF">LSH36_380g03037</name>
</gene>
<reference evidence="3" key="1">
    <citation type="journal article" date="2023" name="Mol. Biol. Evol.">
        <title>Third-Generation Sequencing Reveals the Adaptive Role of the Epigenome in Three Deep-Sea Polychaetes.</title>
        <authorList>
            <person name="Perez M."/>
            <person name="Aroh O."/>
            <person name="Sun Y."/>
            <person name="Lan Y."/>
            <person name="Juniper S.K."/>
            <person name="Young C.R."/>
            <person name="Angers B."/>
            <person name="Qian P.Y."/>
        </authorList>
    </citation>
    <scope>NUCLEOTIDE SEQUENCE</scope>
    <source>
        <strain evidence="3">P08H-3</strain>
    </source>
</reference>
<proteinExistence type="predicted"/>
<dbReference type="PANTHER" id="PTHR47148:SF1">
    <property type="entry name" value="CYTOCHROME C OXIDASE ASSEMBLY FACTOR 1 HOMOLOG"/>
    <property type="match status" value="1"/>
</dbReference>